<keyword evidence="2" id="KW-1185">Reference proteome</keyword>
<sequence>MYSFSENYRLRQYYLQEQHVPVQSVLKRYTTSNFAALLFKFINPKLKVLVGLEPPLKGGGRDWYVYPKEILGENRAVLKPLAHEILHKINHFGIEHLGFQIIIAHYKNLPKDMLQESNNVWKNRVEKFRLEQSNKNANLLPQNNTDNIKYVFDLFSAIYQTSLNNMRSIFHEGLINHFKISLEETVLRMKNRYSVLCKSQALLITYDATVKLKQEKARLKAKFIENLGTCRTETTKTLYDLNVDKHIAAEKLRTLLEHQKTSCQIYGYLKEKDECFKEIEKKNQQQKKYVKHLTKASDLLNFETSFVEQKERKIQERYSNWLQKARHVVKNFQLFISYCLNMLPDHADFFINMEKLLLLQFSEILENPIAESTIAVEEKQSNTPVPQPKPFYLFCDRGYKAQVALNLCPKHSDTSSASKVPVIVVNKRCLYTVCNNFEQFSNKPKEYIHGNRGDDTDIEDDLVYEDFVPVQYTTSQQLLETKLASSLLQILLHNKSNIKKVPVTAHDMPHCSNTSAEEVKKTMKPREKSKEQIMPMVQSQTNNTADTSANINRLEHAREPRLERYLKQIEPKVCGCGKSCKKQLVEHLPMYMRKTSKFDTLELGNYETCSEEALKKLVKRSRPERDPSPIVPIFKTKDISTQYSDEQFNFLCTCSSHNNIDSFEKVRTENHFSFGKVSPSFMKATQSSFAIDRAHSLRKLIKDTPELTEIFNVKEKG</sequence>
<reference evidence="1" key="1">
    <citation type="submission" date="2023-03" db="EMBL/GenBank/DDBJ databases">
        <title>Chromosome-level genomes of two armyworms, Mythimna separata and Mythimna loreyi, provide insights into the biosynthesis and reception of sex pheromones.</title>
        <authorList>
            <person name="Zhao H."/>
        </authorList>
    </citation>
    <scope>NUCLEOTIDE SEQUENCE</scope>
    <source>
        <strain evidence="1">BeijingLab</strain>
    </source>
</reference>
<evidence type="ECO:0000313" key="1">
    <source>
        <dbReference type="EMBL" id="KAJ8717407.1"/>
    </source>
</evidence>
<gene>
    <name evidence="1" type="ORF">PYW08_005806</name>
</gene>
<organism evidence="1 2">
    <name type="scientific">Mythimna loreyi</name>
    <dbReference type="NCBI Taxonomy" id="667449"/>
    <lineage>
        <taxon>Eukaryota</taxon>
        <taxon>Metazoa</taxon>
        <taxon>Ecdysozoa</taxon>
        <taxon>Arthropoda</taxon>
        <taxon>Hexapoda</taxon>
        <taxon>Insecta</taxon>
        <taxon>Pterygota</taxon>
        <taxon>Neoptera</taxon>
        <taxon>Endopterygota</taxon>
        <taxon>Lepidoptera</taxon>
        <taxon>Glossata</taxon>
        <taxon>Ditrysia</taxon>
        <taxon>Noctuoidea</taxon>
        <taxon>Noctuidae</taxon>
        <taxon>Noctuinae</taxon>
        <taxon>Hadenini</taxon>
        <taxon>Mythimna</taxon>
    </lineage>
</organism>
<evidence type="ECO:0000313" key="2">
    <source>
        <dbReference type="Proteomes" id="UP001231649"/>
    </source>
</evidence>
<protein>
    <submittedName>
        <fullName evidence="1">Uncharacterized protein</fullName>
    </submittedName>
</protein>
<name>A0ACC2QHL6_9NEOP</name>
<proteinExistence type="predicted"/>
<dbReference type="Proteomes" id="UP001231649">
    <property type="component" value="Chromosome 18"/>
</dbReference>
<accession>A0ACC2QHL6</accession>
<comment type="caution">
    <text evidence="1">The sequence shown here is derived from an EMBL/GenBank/DDBJ whole genome shotgun (WGS) entry which is preliminary data.</text>
</comment>
<dbReference type="EMBL" id="CM056794">
    <property type="protein sequence ID" value="KAJ8717407.1"/>
    <property type="molecule type" value="Genomic_DNA"/>
</dbReference>